<protein>
    <submittedName>
        <fullName evidence="3">Uncharacterized protein</fullName>
    </submittedName>
</protein>
<name>A0A194WS44_MOLSC</name>
<organism evidence="3 4">
    <name type="scientific">Mollisia scopiformis</name>
    <name type="common">Conifer needle endophyte fungus</name>
    <name type="synonym">Phialocephala scopiformis</name>
    <dbReference type="NCBI Taxonomy" id="149040"/>
    <lineage>
        <taxon>Eukaryota</taxon>
        <taxon>Fungi</taxon>
        <taxon>Dikarya</taxon>
        <taxon>Ascomycota</taxon>
        <taxon>Pezizomycotina</taxon>
        <taxon>Leotiomycetes</taxon>
        <taxon>Helotiales</taxon>
        <taxon>Mollisiaceae</taxon>
        <taxon>Mollisia</taxon>
    </lineage>
</organism>
<keyword evidence="4" id="KW-1185">Reference proteome</keyword>
<dbReference type="GeneID" id="28830232"/>
<dbReference type="KEGG" id="psco:LY89DRAFT_739781"/>
<dbReference type="EMBL" id="KQ947428">
    <property type="protein sequence ID" value="KUJ10791.1"/>
    <property type="molecule type" value="Genomic_DNA"/>
</dbReference>
<dbReference type="RefSeq" id="XP_018065146.1">
    <property type="nucleotide sequence ID" value="XM_018220506.1"/>
</dbReference>
<keyword evidence="2" id="KW-0812">Transmembrane</keyword>
<reference evidence="3 4" key="1">
    <citation type="submission" date="2015-10" db="EMBL/GenBank/DDBJ databases">
        <title>Full genome of DAOMC 229536 Phialocephala scopiformis, a fungal endophyte of spruce producing the potent anti-insectan compound rugulosin.</title>
        <authorList>
            <consortium name="DOE Joint Genome Institute"/>
            <person name="Walker A.K."/>
            <person name="Frasz S.L."/>
            <person name="Seifert K.A."/>
            <person name="Miller J.D."/>
            <person name="Mondo S.J."/>
            <person name="Labutti K."/>
            <person name="Lipzen A."/>
            <person name="Dockter R."/>
            <person name="Kennedy M."/>
            <person name="Grigoriev I.V."/>
            <person name="Spatafora J.W."/>
        </authorList>
    </citation>
    <scope>NUCLEOTIDE SEQUENCE [LARGE SCALE GENOMIC DNA]</scope>
    <source>
        <strain evidence="3 4">CBS 120377</strain>
    </source>
</reference>
<feature type="transmembrane region" description="Helical" evidence="2">
    <location>
        <begin position="34"/>
        <end position="56"/>
    </location>
</feature>
<feature type="coiled-coil region" evidence="1">
    <location>
        <begin position="93"/>
        <end position="131"/>
    </location>
</feature>
<evidence type="ECO:0000313" key="3">
    <source>
        <dbReference type="EMBL" id="KUJ10791.1"/>
    </source>
</evidence>
<sequence length="164" mass="18810">MENNLSILLAGRSKPTINAPTTNSWSIPLDHVQIHHILSMICTAIIILILLILIYFKLHSPIHQPLATESEWALLKEPYPTPRDECFVLSKENSFLMTENEILRRENDRLRNRLNNLEEKYEDNFRKLESAIAILQTVVQGEIYGGGERGRRVQEGSGSVWCVD</sequence>
<gene>
    <name evidence="3" type="ORF">LY89DRAFT_739781</name>
</gene>
<keyword evidence="2" id="KW-1133">Transmembrane helix</keyword>
<evidence type="ECO:0000313" key="4">
    <source>
        <dbReference type="Proteomes" id="UP000070700"/>
    </source>
</evidence>
<proteinExistence type="predicted"/>
<evidence type="ECO:0000256" key="1">
    <source>
        <dbReference type="SAM" id="Coils"/>
    </source>
</evidence>
<dbReference type="InParanoid" id="A0A194WS44"/>
<accession>A0A194WS44</accession>
<dbReference type="Proteomes" id="UP000070700">
    <property type="component" value="Unassembled WGS sequence"/>
</dbReference>
<keyword evidence="2" id="KW-0472">Membrane</keyword>
<evidence type="ECO:0000256" key="2">
    <source>
        <dbReference type="SAM" id="Phobius"/>
    </source>
</evidence>
<dbReference type="AlphaFoldDB" id="A0A194WS44"/>
<keyword evidence="1" id="KW-0175">Coiled coil</keyword>